<dbReference type="SUPFAM" id="SSF53474">
    <property type="entry name" value="alpha/beta-Hydrolases"/>
    <property type="match status" value="1"/>
</dbReference>
<gene>
    <name evidence="2" type="ORF">HDF16_004768</name>
</gene>
<protein>
    <submittedName>
        <fullName evidence="2">Pimeloyl-ACP methyl ester carboxylesterase</fullName>
    </submittedName>
</protein>
<dbReference type="Pfam" id="PF12697">
    <property type="entry name" value="Abhydrolase_6"/>
    <property type="match status" value="1"/>
</dbReference>
<proteinExistence type="predicted"/>
<comment type="caution">
    <text evidence="2">The sequence shown here is derived from an EMBL/GenBank/DDBJ whole genome shotgun (WGS) entry which is preliminary data.</text>
</comment>
<dbReference type="EMBL" id="JACHIP010000009">
    <property type="protein sequence ID" value="MBB5060032.1"/>
    <property type="molecule type" value="Genomic_DNA"/>
</dbReference>
<feature type="domain" description="AB hydrolase-1" evidence="1">
    <location>
        <begin position="4"/>
        <end position="231"/>
    </location>
</feature>
<dbReference type="Proteomes" id="UP000540989">
    <property type="component" value="Unassembled WGS sequence"/>
</dbReference>
<keyword evidence="3" id="KW-1185">Reference proteome</keyword>
<dbReference type="InterPro" id="IPR000073">
    <property type="entry name" value="AB_hydrolase_1"/>
</dbReference>
<organism evidence="2 3">
    <name type="scientific">Granulicella aggregans</name>
    <dbReference type="NCBI Taxonomy" id="474949"/>
    <lineage>
        <taxon>Bacteria</taxon>
        <taxon>Pseudomonadati</taxon>
        <taxon>Acidobacteriota</taxon>
        <taxon>Terriglobia</taxon>
        <taxon>Terriglobales</taxon>
        <taxon>Acidobacteriaceae</taxon>
        <taxon>Granulicella</taxon>
    </lineage>
</organism>
<reference evidence="2 3" key="1">
    <citation type="submission" date="2020-08" db="EMBL/GenBank/DDBJ databases">
        <title>Genomic Encyclopedia of Type Strains, Phase IV (KMG-V): Genome sequencing to study the core and pangenomes of soil and plant-associated prokaryotes.</title>
        <authorList>
            <person name="Whitman W."/>
        </authorList>
    </citation>
    <scope>NUCLEOTIDE SEQUENCE [LARGE SCALE GENOMIC DNA]</scope>
    <source>
        <strain evidence="2 3">M8UP14</strain>
    </source>
</reference>
<dbReference type="PANTHER" id="PTHR43194">
    <property type="entry name" value="HYDROLASE ALPHA/BETA FOLD FAMILY"/>
    <property type="match status" value="1"/>
</dbReference>
<dbReference type="Gene3D" id="3.40.50.1820">
    <property type="entry name" value="alpha/beta hydrolase"/>
    <property type="match status" value="1"/>
</dbReference>
<dbReference type="AlphaFoldDB" id="A0A7W8E5V9"/>
<dbReference type="PANTHER" id="PTHR43194:SF2">
    <property type="entry name" value="PEROXISOMAL MEMBRANE PROTEIN LPX1"/>
    <property type="match status" value="1"/>
</dbReference>
<accession>A0A7W8E5V9</accession>
<dbReference type="InterPro" id="IPR029058">
    <property type="entry name" value="AB_hydrolase_fold"/>
</dbReference>
<evidence type="ECO:0000313" key="2">
    <source>
        <dbReference type="EMBL" id="MBB5060032.1"/>
    </source>
</evidence>
<name>A0A7W8E5V9_9BACT</name>
<sequence length="242" mass="27187">MPAVLVHGVPDTERVWHEVRQRLTRTDVIALSLPGFNSEVPLGFGATKEEYLEWIIEQLEKLGEPVDLVGHDWVCILVMRVASLRLDLVRTWAAGSGPVSKNYEWHPLAKIWQTPGVGEQWMANLDQDTFSQQLEAAGLPYRIATEVASRVEDRMKGCILRLYRSAAHVGEEWQPDLEKIKAPGLVFWGAQDEACPERFGDELARDAGADGLLKLDCGHWTQVSRAIEVASALEQHWQEAKV</sequence>
<dbReference type="InterPro" id="IPR050228">
    <property type="entry name" value="Carboxylesterase_BioH"/>
</dbReference>
<evidence type="ECO:0000259" key="1">
    <source>
        <dbReference type="Pfam" id="PF12697"/>
    </source>
</evidence>
<evidence type="ECO:0000313" key="3">
    <source>
        <dbReference type="Proteomes" id="UP000540989"/>
    </source>
</evidence>
<dbReference type="RefSeq" id="WP_184222082.1">
    <property type="nucleotide sequence ID" value="NZ_JACHIP010000009.1"/>
</dbReference>